<sequence length="78" mass="9514">MVSDNTPPLQVVRRAFYAFAAPVQDMGIDHRRLHVLMAKKRYALKITLREIRYHIRHKNTNYWWEFERKPNISRLHVL</sequence>
<organism evidence="1">
    <name type="scientific">marine sediment metagenome</name>
    <dbReference type="NCBI Taxonomy" id="412755"/>
    <lineage>
        <taxon>unclassified sequences</taxon>
        <taxon>metagenomes</taxon>
        <taxon>ecological metagenomes</taxon>
    </lineage>
</organism>
<accession>A0A0F9FGN9</accession>
<reference evidence="1" key="1">
    <citation type="journal article" date="2015" name="Nature">
        <title>Complex archaea that bridge the gap between prokaryotes and eukaryotes.</title>
        <authorList>
            <person name="Spang A."/>
            <person name="Saw J.H."/>
            <person name="Jorgensen S.L."/>
            <person name="Zaremba-Niedzwiedzka K."/>
            <person name="Martijn J."/>
            <person name="Lind A.E."/>
            <person name="van Eijk R."/>
            <person name="Schleper C."/>
            <person name="Guy L."/>
            <person name="Ettema T.J."/>
        </authorList>
    </citation>
    <scope>NUCLEOTIDE SEQUENCE</scope>
</reference>
<protein>
    <submittedName>
        <fullName evidence="1">Uncharacterized protein</fullName>
    </submittedName>
</protein>
<dbReference type="AlphaFoldDB" id="A0A0F9FGN9"/>
<comment type="caution">
    <text evidence="1">The sequence shown here is derived from an EMBL/GenBank/DDBJ whole genome shotgun (WGS) entry which is preliminary data.</text>
</comment>
<evidence type="ECO:0000313" key="1">
    <source>
        <dbReference type="EMBL" id="KKL50262.1"/>
    </source>
</evidence>
<dbReference type="EMBL" id="LAZR01032667">
    <property type="protein sequence ID" value="KKL50262.1"/>
    <property type="molecule type" value="Genomic_DNA"/>
</dbReference>
<proteinExistence type="predicted"/>
<gene>
    <name evidence="1" type="ORF">LCGC14_2307230</name>
</gene>
<name>A0A0F9FGN9_9ZZZZ</name>